<organism evidence="2 3">
    <name type="scientific">Eiseniibacteriota bacterium</name>
    <dbReference type="NCBI Taxonomy" id="2212470"/>
    <lineage>
        <taxon>Bacteria</taxon>
        <taxon>Candidatus Eiseniibacteriota</taxon>
    </lineage>
</organism>
<comment type="caution">
    <text evidence="2">The sequence shown here is derived from an EMBL/GenBank/DDBJ whole genome shotgun (WGS) entry which is preliminary data.</text>
</comment>
<protein>
    <submittedName>
        <fullName evidence="2">Uncharacterized protein</fullName>
    </submittedName>
</protein>
<dbReference type="EMBL" id="VBOW01000061">
    <property type="protein sequence ID" value="TMQ57555.1"/>
    <property type="molecule type" value="Genomic_DNA"/>
</dbReference>
<feature type="chain" id="PRO_5022048097" evidence="1">
    <location>
        <begin position="25"/>
        <end position="505"/>
    </location>
</feature>
<name>A0A538T1P0_UNCEI</name>
<accession>A0A538T1P0</accession>
<dbReference type="Proteomes" id="UP000316852">
    <property type="component" value="Unassembled WGS sequence"/>
</dbReference>
<dbReference type="PROSITE" id="PS51257">
    <property type="entry name" value="PROKAR_LIPOPROTEIN"/>
    <property type="match status" value="1"/>
</dbReference>
<evidence type="ECO:0000256" key="1">
    <source>
        <dbReference type="SAM" id="SignalP"/>
    </source>
</evidence>
<evidence type="ECO:0000313" key="3">
    <source>
        <dbReference type="Proteomes" id="UP000316852"/>
    </source>
</evidence>
<evidence type="ECO:0000313" key="2">
    <source>
        <dbReference type="EMBL" id="TMQ57555.1"/>
    </source>
</evidence>
<proteinExistence type="predicted"/>
<dbReference type="AlphaFoldDB" id="A0A538T1P0"/>
<feature type="signal peptide" evidence="1">
    <location>
        <begin position="1"/>
        <end position="24"/>
    </location>
</feature>
<gene>
    <name evidence="2" type="ORF">E6K76_10135</name>
</gene>
<reference evidence="2 3" key="1">
    <citation type="journal article" date="2019" name="Nat. Microbiol.">
        <title>Mediterranean grassland soil C-N compound turnover is dependent on rainfall and depth, and is mediated by genomically divergent microorganisms.</title>
        <authorList>
            <person name="Diamond S."/>
            <person name="Andeer P.F."/>
            <person name="Li Z."/>
            <person name="Crits-Christoph A."/>
            <person name="Burstein D."/>
            <person name="Anantharaman K."/>
            <person name="Lane K.R."/>
            <person name="Thomas B.C."/>
            <person name="Pan C."/>
            <person name="Northen T.R."/>
            <person name="Banfield J.F."/>
        </authorList>
    </citation>
    <scope>NUCLEOTIDE SEQUENCE [LARGE SCALE GENOMIC DNA]</scope>
    <source>
        <strain evidence="2">WS_6</strain>
    </source>
</reference>
<keyword evidence="1" id="KW-0732">Signal</keyword>
<sequence length="505" mass="55493">MNGIRFFGPALVTALLLNASTACATDRDYLKTKLSFRYVAQPNETSSTPAVLDNNAVASGTEAGAFWTNRNIPGLQNLVRSLLREPAHGGNMNLQHVVASVVKILDRPVLIRLLDDTVAPLTSDAYQQWEACRDPSGQRAWPCARNASVDDDAREQCAQAHHESVPSRRDATWAGSMTLGQAAFNAGNAGNPLGTFVHELVHTQDRSDGSAHMFTVSQRSYKYGSDRQHYYYEAMPNLAATYQEGIADAVMMMVDGGISQQMFDWFSRNDVMMVEKTVLAPGTGAGPAPCWTTVTSPSPDIWLYDQLHTAGVREVVPSNPYPGYAYFLVRDLPPRFIVHNEFIIGLVFSEYAQHLGLQRFLDALKQNDGTLFRTCASSIAVLYDALGRAGMGGGRPQQTFLPPGALEGRPDDQPKPYLIPLAYADYFTSYNSTTKEQYASIFENMLPHDWVDLYWNLYKDRVRLAAPLGPTLPPRRQHLTDIATALGVNTSTPDPLGLGAGTPGR</sequence>